<protein>
    <submittedName>
        <fullName evidence="1">Uncharacterized protein</fullName>
    </submittedName>
</protein>
<keyword evidence="2" id="KW-1185">Reference proteome</keyword>
<dbReference type="AlphaFoldDB" id="A0ABD1F085"/>
<organism evidence="1 2">
    <name type="scientific">Hypothenemus hampei</name>
    <name type="common">Coffee berry borer</name>
    <dbReference type="NCBI Taxonomy" id="57062"/>
    <lineage>
        <taxon>Eukaryota</taxon>
        <taxon>Metazoa</taxon>
        <taxon>Ecdysozoa</taxon>
        <taxon>Arthropoda</taxon>
        <taxon>Hexapoda</taxon>
        <taxon>Insecta</taxon>
        <taxon>Pterygota</taxon>
        <taxon>Neoptera</taxon>
        <taxon>Endopterygota</taxon>
        <taxon>Coleoptera</taxon>
        <taxon>Polyphaga</taxon>
        <taxon>Cucujiformia</taxon>
        <taxon>Curculionidae</taxon>
        <taxon>Scolytinae</taxon>
        <taxon>Hypothenemus</taxon>
    </lineage>
</organism>
<evidence type="ECO:0000313" key="1">
    <source>
        <dbReference type="EMBL" id="KAL1505642.1"/>
    </source>
</evidence>
<proteinExistence type="predicted"/>
<gene>
    <name evidence="1" type="ORF">ABEB36_005161</name>
</gene>
<reference evidence="1 2" key="1">
    <citation type="submission" date="2024-05" db="EMBL/GenBank/DDBJ databases">
        <title>Genetic variation in Jamaican populations of the coffee berry borer (Hypothenemus hampei).</title>
        <authorList>
            <person name="Errbii M."/>
            <person name="Myrie A."/>
        </authorList>
    </citation>
    <scope>NUCLEOTIDE SEQUENCE [LARGE SCALE GENOMIC DNA]</scope>
    <source>
        <strain evidence="1">JA-Hopewell-2020-01-JO</strain>
        <tissue evidence="1">Whole body</tissue>
    </source>
</reference>
<evidence type="ECO:0000313" key="2">
    <source>
        <dbReference type="Proteomes" id="UP001566132"/>
    </source>
</evidence>
<dbReference type="Proteomes" id="UP001566132">
    <property type="component" value="Unassembled WGS sequence"/>
</dbReference>
<comment type="caution">
    <text evidence="1">The sequence shown here is derived from an EMBL/GenBank/DDBJ whole genome shotgun (WGS) entry which is preliminary data.</text>
</comment>
<name>A0ABD1F085_HYPHA</name>
<dbReference type="EMBL" id="JBDJPC010000004">
    <property type="protein sequence ID" value="KAL1505642.1"/>
    <property type="molecule type" value="Genomic_DNA"/>
</dbReference>
<accession>A0ABD1F085</accession>
<sequence length="265" mass="30567">MSSRALKKNIKVVSKNFEKYTEAMEEDLEVLITSILAIIEAKIGSLHKLLKLKMYIKKAKSIATGCVTETDDFTINSSLVEKENGSLEDLSSTIYEVDKNSLPEQDNSQTQKKNNCSQNIESLCSLWKERELVREILEKYIYMLYDAEKKPKDKYETSDEIENKKTQIGDHSSNIKFVSHRPLQMDGIYLGRSEYDSILDILNMILNSLKAHDMLERKCQIIEKSKTEMLICANSPDERKILSDSVCQQKNRSEDKKIKRKYSCV</sequence>